<evidence type="ECO:0000256" key="2">
    <source>
        <dbReference type="ARBA" id="ARBA00022692"/>
    </source>
</evidence>
<evidence type="ECO:0000313" key="11">
    <source>
        <dbReference type="Proteomes" id="UP000662747"/>
    </source>
</evidence>
<evidence type="ECO:0000259" key="9">
    <source>
        <dbReference type="Pfam" id="PF25954"/>
    </source>
</evidence>
<dbReference type="Gene3D" id="2.40.30.170">
    <property type="match status" value="1"/>
</dbReference>
<feature type="domain" description="CusB-like beta-barrel" evidence="9">
    <location>
        <begin position="319"/>
        <end position="359"/>
    </location>
</feature>
<feature type="domain" description="Multidrug resistance protein MdtA-like alpha-helical hairpin" evidence="7">
    <location>
        <begin position="162"/>
        <end position="223"/>
    </location>
</feature>
<keyword evidence="5" id="KW-0175">Coiled coil</keyword>
<dbReference type="InterPro" id="IPR058625">
    <property type="entry name" value="MdtA-like_BSH"/>
</dbReference>
<dbReference type="SUPFAM" id="SSF111369">
    <property type="entry name" value="HlyD-like secretion proteins"/>
    <property type="match status" value="3"/>
</dbReference>
<protein>
    <submittedName>
        <fullName evidence="10">HlyD family secretion protein</fullName>
    </submittedName>
</protein>
<keyword evidence="3" id="KW-1133">Transmembrane helix</keyword>
<accession>A0ABX7NRZ8</accession>
<keyword evidence="2" id="KW-0812">Transmembrane</keyword>
<dbReference type="PRINTS" id="PR01490">
    <property type="entry name" value="RTXTOXIND"/>
</dbReference>
<evidence type="ECO:0000256" key="5">
    <source>
        <dbReference type="SAM" id="Coils"/>
    </source>
</evidence>
<dbReference type="InterPro" id="IPR050739">
    <property type="entry name" value="MFP"/>
</dbReference>
<name>A0ABX7NRZ8_9BACT</name>
<organism evidence="10 11">
    <name type="scientific">Pyxidicoccus parkwayensis</name>
    <dbReference type="NCBI Taxonomy" id="2813578"/>
    <lineage>
        <taxon>Bacteria</taxon>
        <taxon>Pseudomonadati</taxon>
        <taxon>Myxococcota</taxon>
        <taxon>Myxococcia</taxon>
        <taxon>Myxococcales</taxon>
        <taxon>Cystobacterineae</taxon>
        <taxon>Myxococcaceae</taxon>
        <taxon>Pyxidicoccus</taxon>
    </lineage>
</organism>
<feature type="coiled-coil region" evidence="5">
    <location>
        <begin position="252"/>
        <end position="279"/>
    </location>
</feature>
<evidence type="ECO:0000259" key="7">
    <source>
        <dbReference type="Pfam" id="PF25876"/>
    </source>
</evidence>
<dbReference type="Pfam" id="PF25917">
    <property type="entry name" value="BSH_RND"/>
    <property type="match status" value="1"/>
</dbReference>
<keyword evidence="11" id="KW-1185">Reference proteome</keyword>
<dbReference type="PANTHER" id="PTHR30386">
    <property type="entry name" value="MEMBRANE FUSION SUBUNIT OF EMRAB-TOLC MULTIDRUG EFFLUX PUMP"/>
    <property type="match status" value="1"/>
</dbReference>
<dbReference type="InterPro" id="IPR058624">
    <property type="entry name" value="MdtA-like_HH"/>
</dbReference>
<dbReference type="Pfam" id="PF25954">
    <property type="entry name" value="Beta-barrel_RND_2"/>
    <property type="match status" value="1"/>
</dbReference>
<feature type="domain" description="Multidrug resistance protein MdtA-like barrel-sandwich hybrid" evidence="8">
    <location>
        <begin position="68"/>
        <end position="313"/>
    </location>
</feature>
<feature type="region of interest" description="Disordered" evidence="6">
    <location>
        <begin position="1"/>
        <end position="28"/>
    </location>
</feature>
<comment type="subcellular location">
    <subcellularLocation>
        <location evidence="1">Membrane</location>
        <topology evidence="1">Single-pass membrane protein</topology>
    </subcellularLocation>
</comment>
<proteinExistence type="predicted"/>
<keyword evidence="4" id="KW-0472">Membrane</keyword>
<dbReference type="Proteomes" id="UP000662747">
    <property type="component" value="Chromosome"/>
</dbReference>
<dbReference type="Gene3D" id="2.40.50.100">
    <property type="match status" value="1"/>
</dbReference>
<dbReference type="Gene3D" id="1.10.287.470">
    <property type="entry name" value="Helix hairpin bin"/>
    <property type="match status" value="1"/>
</dbReference>
<evidence type="ECO:0000259" key="8">
    <source>
        <dbReference type="Pfam" id="PF25917"/>
    </source>
</evidence>
<evidence type="ECO:0000313" key="10">
    <source>
        <dbReference type="EMBL" id="QSQ20320.1"/>
    </source>
</evidence>
<evidence type="ECO:0000256" key="4">
    <source>
        <dbReference type="ARBA" id="ARBA00023136"/>
    </source>
</evidence>
<reference evidence="10 11" key="1">
    <citation type="submission" date="2021-02" db="EMBL/GenBank/DDBJ databases">
        <title>De Novo genome assembly of isolated myxobacteria.</title>
        <authorList>
            <person name="Stevens D.C."/>
        </authorList>
    </citation>
    <scope>NUCLEOTIDE SEQUENCE [LARGE SCALE GENOMIC DNA]</scope>
    <source>
        <strain evidence="11">SCPEA02</strain>
    </source>
</reference>
<evidence type="ECO:0000256" key="1">
    <source>
        <dbReference type="ARBA" id="ARBA00004167"/>
    </source>
</evidence>
<evidence type="ECO:0000256" key="6">
    <source>
        <dbReference type="SAM" id="MobiDB-lite"/>
    </source>
</evidence>
<dbReference type="EMBL" id="CP071090">
    <property type="protein sequence ID" value="QSQ20320.1"/>
    <property type="molecule type" value="Genomic_DNA"/>
</dbReference>
<evidence type="ECO:0000256" key="3">
    <source>
        <dbReference type="ARBA" id="ARBA00022989"/>
    </source>
</evidence>
<sequence length="415" mass="43001">MSTQTAKLDNDIPNIDAGPKAVANPAPRSSRAKKVLPALLAVALVGGGVSYALTYGHESTDDAQVEGRIANVAPRISGQVAKVLVADNQAVKAGDVLVELDATDLNAKLDVARADVLSAEAQLSSAQSQLALTETNAGANLRQARGGVVQASSGISSSKAALDQARGDVSAAEARFKLAESDLNRIKTLKNEGAVTQADLDARQAGYDQAKAALDVARARLTSTEAGVQGSSGGLEAAQGKLAAAETVQVQVQAAQAAVKLGEAKLKQAQAALKLAELNVAYTQVRAPVSGVVSRRTVEVGHVVDPSRPLMALVPQDDIWVVANFKEDQVGEMKPGQEVEVSVDAFGGREFKGHVDSLAGASGARFALLPPDNASGNFVKVVQRIPVLIRFDGDLKDAGLRPGMSAEVKVNTRSR</sequence>
<dbReference type="RefSeq" id="WP_206721900.1">
    <property type="nucleotide sequence ID" value="NZ_CP071090.1"/>
</dbReference>
<dbReference type="Pfam" id="PF25876">
    <property type="entry name" value="HH_MFP_RND"/>
    <property type="match status" value="1"/>
</dbReference>
<dbReference type="InterPro" id="IPR058792">
    <property type="entry name" value="Beta-barrel_RND_2"/>
</dbReference>
<dbReference type="PANTHER" id="PTHR30386:SF26">
    <property type="entry name" value="TRANSPORT PROTEIN COMB"/>
    <property type="match status" value="1"/>
</dbReference>
<gene>
    <name evidence="10" type="ORF">JY651_34380</name>
</gene>
<feature type="coiled-coil region" evidence="5">
    <location>
        <begin position="102"/>
        <end position="129"/>
    </location>
</feature>